<dbReference type="Gene3D" id="3.40.50.1700">
    <property type="entry name" value="Glycoside hydrolase family 3 C-terminal domain"/>
    <property type="match status" value="1"/>
</dbReference>
<gene>
    <name evidence="2" type="ORF">SAMN05421578_11564</name>
</gene>
<comment type="caution">
    <text evidence="2">The sequence shown here is derived from an EMBL/GenBank/DDBJ whole genome shotgun (WGS) entry which is preliminary data.</text>
</comment>
<keyword evidence="3" id="KW-1185">Reference proteome</keyword>
<organism evidence="2 3">
    <name type="scientific">Paenibacillus macquariensis</name>
    <dbReference type="NCBI Taxonomy" id="948756"/>
    <lineage>
        <taxon>Bacteria</taxon>
        <taxon>Bacillati</taxon>
        <taxon>Bacillota</taxon>
        <taxon>Bacilli</taxon>
        <taxon>Bacillales</taxon>
        <taxon>Paenibacillaceae</taxon>
        <taxon>Paenibacillus</taxon>
    </lineage>
</organism>
<keyword evidence="1" id="KW-0378">Hydrolase</keyword>
<dbReference type="SUPFAM" id="SSF52279">
    <property type="entry name" value="Beta-D-glucan exohydrolase, C-terminal domain"/>
    <property type="match status" value="1"/>
</dbReference>
<accession>A0ABY1K9S0</accession>
<proteinExistence type="predicted"/>
<evidence type="ECO:0000313" key="3">
    <source>
        <dbReference type="Proteomes" id="UP000186666"/>
    </source>
</evidence>
<dbReference type="InterPro" id="IPR036881">
    <property type="entry name" value="Glyco_hydro_3_C_sf"/>
</dbReference>
<evidence type="ECO:0000313" key="2">
    <source>
        <dbReference type="EMBL" id="SIR47758.1"/>
    </source>
</evidence>
<sequence length="65" mass="7283">MGRKYLGVQDQAFLDILVGETEPSGLMPMQIPANMKTVEEQFEDVPHDMEVHVDSEGTPTILHMV</sequence>
<name>A0ABY1K9S0_9BACL</name>
<reference evidence="2 3" key="1">
    <citation type="submission" date="2017-01" db="EMBL/GenBank/DDBJ databases">
        <authorList>
            <person name="Varghese N."/>
            <person name="Submissions S."/>
        </authorList>
    </citation>
    <scope>NUCLEOTIDE SEQUENCE [LARGE SCALE GENOMIC DNA]</scope>
    <source>
        <strain evidence="2 3">ATCC 23464</strain>
    </source>
</reference>
<protein>
    <submittedName>
        <fullName evidence="2">Beta-glucosidase</fullName>
    </submittedName>
</protein>
<dbReference type="EMBL" id="FTNK01000015">
    <property type="protein sequence ID" value="SIR47758.1"/>
    <property type="molecule type" value="Genomic_DNA"/>
</dbReference>
<evidence type="ECO:0000256" key="1">
    <source>
        <dbReference type="ARBA" id="ARBA00022801"/>
    </source>
</evidence>
<dbReference type="Proteomes" id="UP000186666">
    <property type="component" value="Unassembled WGS sequence"/>
</dbReference>